<keyword evidence="1" id="KW-0472">Membrane</keyword>
<dbReference type="EMBL" id="KQ947405">
    <property type="protein sequence ID" value="KUJ23451.1"/>
    <property type="molecule type" value="Genomic_DNA"/>
</dbReference>
<dbReference type="GeneID" id="28815354"/>
<gene>
    <name evidence="2" type="ORF">LY89DRAFT_182810</name>
</gene>
<feature type="transmembrane region" description="Helical" evidence="1">
    <location>
        <begin position="85"/>
        <end position="104"/>
    </location>
</feature>
<dbReference type="AlphaFoldDB" id="A0A194XTI3"/>
<dbReference type="InParanoid" id="A0A194XTI3"/>
<evidence type="ECO:0000256" key="1">
    <source>
        <dbReference type="SAM" id="Phobius"/>
    </source>
</evidence>
<dbReference type="RefSeq" id="XP_018077806.1">
    <property type="nucleotide sequence ID" value="XM_018205628.1"/>
</dbReference>
<keyword evidence="3" id="KW-1185">Reference proteome</keyword>
<protein>
    <submittedName>
        <fullName evidence="2">Uncharacterized protein</fullName>
    </submittedName>
</protein>
<dbReference type="KEGG" id="psco:LY89DRAFT_182810"/>
<evidence type="ECO:0000313" key="3">
    <source>
        <dbReference type="Proteomes" id="UP000070700"/>
    </source>
</evidence>
<keyword evidence="1" id="KW-0812">Transmembrane</keyword>
<accession>A0A194XTI3</accession>
<organism evidence="2 3">
    <name type="scientific">Mollisia scopiformis</name>
    <name type="common">Conifer needle endophyte fungus</name>
    <name type="synonym">Phialocephala scopiformis</name>
    <dbReference type="NCBI Taxonomy" id="149040"/>
    <lineage>
        <taxon>Eukaryota</taxon>
        <taxon>Fungi</taxon>
        <taxon>Dikarya</taxon>
        <taxon>Ascomycota</taxon>
        <taxon>Pezizomycotina</taxon>
        <taxon>Leotiomycetes</taxon>
        <taxon>Helotiales</taxon>
        <taxon>Mollisiaceae</taxon>
        <taxon>Mollisia</taxon>
    </lineage>
</organism>
<reference evidence="2 3" key="1">
    <citation type="submission" date="2015-10" db="EMBL/GenBank/DDBJ databases">
        <title>Full genome of DAOMC 229536 Phialocephala scopiformis, a fungal endophyte of spruce producing the potent anti-insectan compound rugulosin.</title>
        <authorList>
            <consortium name="DOE Joint Genome Institute"/>
            <person name="Walker A.K."/>
            <person name="Frasz S.L."/>
            <person name="Seifert K.A."/>
            <person name="Miller J.D."/>
            <person name="Mondo S.J."/>
            <person name="Labutti K."/>
            <person name="Lipzen A."/>
            <person name="Dockter R."/>
            <person name="Kennedy M."/>
            <person name="Grigoriev I.V."/>
            <person name="Spatafora J.W."/>
        </authorList>
    </citation>
    <scope>NUCLEOTIDE SEQUENCE [LARGE SCALE GENOMIC DNA]</scope>
    <source>
        <strain evidence="2 3">CBS 120377</strain>
    </source>
</reference>
<keyword evidence="1" id="KW-1133">Transmembrane helix</keyword>
<evidence type="ECO:0000313" key="2">
    <source>
        <dbReference type="EMBL" id="KUJ23451.1"/>
    </source>
</evidence>
<dbReference type="Proteomes" id="UP000070700">
    <property type="component" value="Unassembled WGS sequence"/>
</dbReference>
<name>A0A194XTI3_MOLSC</name>
<sequence length="123" mass="14464">MFFNSYLECPCDGWCVFDCSCDRRRNIRRDTFLLEKPLNDLDTAGTFCTLSLNDQNHFSLHVDTIIRSSWPTISCHGGMTIRCRFLFLHRWVILSALPYFVLVYKTRDVFKKNVGRVLIRFSA</sequence>
<proteinExistence type="predicted"/>